<feature type="transmembrane region" description="Helical" evidence="5">
    <location>
        <begin position="12"/>
        <end position="29"/>
    </location>
</feature>
<dbReference type="RefSeq" id="WP_084236501.1">
    <property type="nucleotide sequence ID" value="NZ_FWXT01000001.1"/>
</dbReference>
<dbReference type="STRING" id="151894.SAMN04488524_0169"/>
<feature type="domain" description="HTTM-like" evidence="6">
    <location>
        <begin position="1"/>
        <end position="283"/>
    </location>
</feature>
<evidence type="ECO:0000256" key="2">
    <source>
        <dbReference type="ARBA" id="ARBA00022692"/>
    </source>
</evidence>
<comment type="subcellular location">
    <subcellularLocation>
        <location evidence="1">Endomembrane system</location>
        <topology evidence="1">Multi-pass membrane protein</topology>
    </subcellularLocation>
</comment>
<dbReference type="GO" id="GO:0012505">
    <property type="term" value="C:endomembrane system"/>
    <property type="evidence" value="ECO:0007669"/>
    <property type="project" value="UniProtKB-SubCell"/>
</dbReference>
<gene>
    <name evidence="7" type="ORF">SAMN04488524_0169</name>
</gene>
<dbReference type="InterPro" id="IPR052964">
    <property type="entry name" value="Sporulation_signal_mat"/>
</dbReference>
<dbReference type="Proteomes" id="UP000192756">
    <property type="component" value="Unassembled WGS sequence"/>
</dbReference>
<protein>
    <submittedName>
        <fullName evidence="7">Vitamin K-dependent gamma-carboxylase</fullName>
    </submittedName>
</protein>
<feature type="transmembrane region" description="Helical" evidence="5">
    <location>
        <begin position="158"/>
        <end position="176"/>
    </location>
</feature>
<feature type="transmembrane region" description="Helical" evidence="5">
    <location>
        <begin position="123"/>
        <end position="142"/>
    </location>
</feature>
<sequence>MKSLQLKPGFQLAILRIGVAIAVLFKIFAEFNDLDMLFSQQGIIQGVLSKPMAVKYALALPLLTDFFHIHNEHLFLSITYIVFGIAACTLLLGYQSRISAFICLVIHMMIFNGYNLLAFGFDGFLFSLLFYTFVFPVGKVYAIDEVRGQAGPINAENLKLYLLVLQLHLCMVYLTAGVSKSGQDWMGGTAIWKAINQPQFYTDFTPLFRNLLSFPGMSALLSWATLFIEAFFPVLIFIRFMRINQLTLIAAVMMHLFIGAVMGLQLFAWIMIVFDLSAFAGVFLQKRTAEAVGLQSDKISNYMYLTGKR</sequence>
<feature type="transmembrane region" description="Helical" evidence="5">
    <location>
        <begin position="220"/>
        <end position="241"/>
    </location>
</feature>
<reference evidence="8" key="1">
    <citation type="submission" date="2017-04" db="EMBL/GenBank/DDBJ databases">
        <authorList>
            <person name="Varghese N."/>
            <person name="Submissions S."/>
        </authorList>
    </citation>
    <scope>NUCLEOTIDE SEQUENCE [LARGE SCALE GENOMIC DNA]</scope>
    <source>
        <strain evidence="8">DSM 12126</strain>
    </source>
</reference>
<name>A0A1W1YUQ8_9SPHI</name>
<evidence type="ECO:0000313" key="8">
    <source>
        <dbReference type="Proteomes" id="UP000192756"/>
    </source>
</evidence>
<dbReference type="EMBL" id="FWXT01000001">
    <property type="protein sequence ID" value="SMC39832.1"/>
    <property type="molecule type" value="Genomic_DNA"/>
</dbReference>
<dbReference type="InterPro" id="IPR011020">
    <property type="entry name" value="HTTM-like"/>
</dbReference>
<keyword evidence="4 5" id="KW-0472">Membrane</keyword>
<organism evidence="7 8">
    <name type="scientific">Pedobacter africanus</name>
    <dbReference type="NCBI Taxonomy" id="151894"/>
    <lineage>
        <taxon>Bacteria</taxon>
        <taxon>Pseudomonadati</taxon>
        <taxon>Bacteroidota</taxon>
        <taxon>Sphingobacteriia</taxon>
        <taxon>Sphingobacteriales</taxon>
        <taxon>Sphingobacteriaceae</taxon>
        <taxon>Pedobacter</taxon>
    </lineage>
</organism>
<evidence type="ECO:0000256" key="1">
    <source>
        <dbReference type="ARBA" id="ARBA00004127"/>
    </source>
</evidence>
<feature type="transmembrane region" description="Helical" evidence="5">
    <location>
        <begin position="74"/>
        <end position="92"/>
    </location>
</feature>
<accession>A0A1W1YUQ8</accession>
<evidence type="ECO:0000259" key="6">
    <source>
        <dbReference type="SMART" id="SM00752"/>
    </source>
</evidence>
<evidence type="ECO:0000256" key="3">
    <source>
        <dbReference type="ARBA" id="ARBA00022989"/>
    </source>
</evidence>
<dbReference type="AlphaFoldDB" id="A0A1W1YUQ8"/>
<proteinExistence type="predicted"/>
<dbReference type="InterPro" id="IPR053934">
    <property type="entry name" value="HTTM_dom"/>
</dbReference>
<dbReference type="PANTHER" id="PTHR39535">
    <property type="entry name" value="SPORULATION-DELAYING PROTEIN SDPB"/>
    <property type="match status" value="1"/>
</dbReference>
<feature type="transmembrane region" description="Helical" evidence="5">
    <location>
        <begin position="99"/>
        <end position="117"/>
    </location>
</feature>
<keyword evidence="8" id="KW-1185">Reference proteome</keyword>
<evidence type="ECO:0000256" key="5">
    <source>
        <dbReference type="SAM" id="Phobius"/>
    </source>
</evidence>
<dbReference type="Pfam" id="PF05090">
    <property type="entry name" value="HTTM"/>
    <property type="match status" value="1"/>
</dbReference>
<dbReference type="OrthoDB" id="1496138at2"/>
<feature type="transmembrane region" description="Helical" evidence="5">
    <location>
        <begin position="248"/>
        <end position="274"/>
    </location>
</feature>
<dbReference type="PANTHER" id="PTHR39535:SF2">
    <property type="entry name" value="HTTM DOMAIN-CONTAINING PROTEIN"/>
    <property type="match status" value="1"/>
</dbReference>
<evidence type="ECO:0000313" key="7">
    <source>
        <dbReference type="EMBL" id="SMC39832.1"/>
    </source>
</evidence>
<evidence type="ECO:0000256" key="4">
    <source>
        <dbReference type="ARBA" id="ARBA00023136"/>
    </source>
</evidence>
<keyword evidence="2 5" id="KW-0812">Transmembrane</keyword>
<dbReference type="SMART" id="SM00752">
    <property type="entry name" value="HTTM"/>
    <property type="match status" value="1"/>
</dbReference>
<keyword evidence="3 5" id="KW-1133">Transmembrane helix</keyword>